<dbReference type="NCBIfam" id="TIGR01643">
    <property type="entry name" value="YD_repeat_2x"/>
    <property type="match status" value="2"/>
</dbReference>
<evidence type="ECO:0000313" key="1">
    <source>
        <dbReference type="EMBL" id="MDO7908917.1"/>
    </source>
</evidence>
<dbReference type="PANTHER" id="PTHR32305">
    <property type="match status" value="1"/>
</dbReference>
<comment type="caution">
    <text evidence="1">The sequence shown here is derived from an EMBL/GenBank/DDBJ whole genome shotgun (WGS) entry which is preliminary data.</text>
</comment>
<proteinExistence type="predicted"/>
<dbReference type="Pfam" id="PF05593">
    <property type="entry name" value="RHS_repeat"/>
    <property type="match status" value="1"/>
</dbReference>
<feature type="non-terminal residue" evidence="1">
    <location>
        <position position="605"/>
    </location>
</feature>
<evidence type="ECO:0000313" key="2">
    <source>
        <dbReference type="Proteomes" id="UP001240171"/>
    </source>
</evidence>
<protein>
    <recommendedName>
        <fullName evidence="3">RHS repeat protein</fullName>
    </recommendedName>
</protein>
<keyword evidence="2" id="KW-1185">Reference proteome</keyword>
<reference evidence="1 2" key="1">
    <citation type="submission" date="2023-07" db="EMBL/GenBank/DDBJ databases">
        <title>Paenibacillus sp. JX-17 nov. isolated from soil.</title>
        <authorList>
            <person name="Wan Y."/>
            <person name="Liu B."/>
        </authorList>
    </citation>
    <scope>NUCLEOTIDE SEQUENCE [LARGE SCALE GENOMIC DNA]</scope>
    <source>
        <strain evidence="1 2">JX-17</strain>
    </source>
</reference>
<dbReference type="PANTHER" id="PTHR32305:SF15">
    <property type="entry name" value="PROTEIN RHSA-RELATED"/>
    <property type="match status" value="1"/>
</dbReference>
<dbReference type="Gene3D" id="2.180.10.10">
    <property type="entry name" value="RHS repeat-associated core"/>
    <property type="match status" value="2"/>
</dbReference>
<evidence type="ECO:0008006" key="3">
    <source>
        <dbReference type="Google" id="ProtNLM"/>
    </source>
</evidence>
<dbReference type="InterPro" id="IPR050708">
    <property type="entry name" value="T6SS_VgrG/RHS"/>
</dbReference>
<dbReference type="InterPro" id="IPR031325">
    <property type="entry name" value="RHS_repeat"/>
</dbReference>
<feature type="non-terminal residue" evidence="1">
    <location>
        <position position="1"/>
    </location>
</feature>
<dbReference type="RefSeq" id="WP_305026138.1">
    <property type="nucleotide sequence ID" value="NZ_JAUQTB010000036.1"/>
</dbReference>
<dbReference type="EMBL" id="JAUQTB010000036">
    <property type="protein sequence ID" value="MDO7908917.1"/>
    <property type="molecule type" value="Genomic_DNA"/>
</dbReference>
<organism evidence="1 2">
    <name type="scientific">Paenibacillus lacisoli</name>
    <dbReference type="NCBI Taxonomy" id="3064525"/>
    <lineage>
        <taxon>Bacteria</taxon>
        <taxon>Bacillati</taxon>
        <taxon>Bacillota</taxon>
        <taxon>Bacilli</taxon>
        <taxon>Bacillales</taxon>
        <taxon>Paenibacillaceae</taxon>
        <taxon>Paenibacillus</taxon>
    </lineage>
</organism>
<sequence length="605" mass="67544">VEAGIPVDDIVYTTDPALPHILKTTENYQDTNAQSASRVTSYQYDTFGNVSEVQLQLDNNQTQRTEIAYSAAYKNAYPTSIKQHITVNGTPKTIEERYEYDLPTGRVTAYVDGNAVAKQAPAGSAERYEYDKVGRITKVTHPALSGEGAPSSRSYSFAYDTIAQQAVMTETDEEGKQTRQIYDGLGRPYAIQLQKVDSNNNTKFYTLQTNHYNDLGELDYVQDGEGHITRYEYNANGDLVAETSAEGRILGYAYNDALDQATNTTDYGEKITTTTDAIGRVTQSRRNNDLTGESITTTQTYDVNGDPFSMQAADGNGMATSFRSDGLHRLQDVTQTADSSSALLTTSYQYNKLGSLTEKVFPDLSKLSYSYDELGRRLSKTDSVLGQESYTYDDNSNITGGKTREGTSVLNQYDELNRLKAWSSGDKQGSFTYYNNGLRKTMTDETGTTKYEYQLDNQLKKVTYPDGTSIQYTYYDNGLRKSMTDPFGVTTTYLYNQDNQLKQVLVDSQVEAEYIYRDNLESSDENYKKSSQLYQARLAGGKLTTTYINDGFGRLSKLNQSADGFTKTYTYGYDNNDNITSRSDGESSGEFTYDSLNRILTSSEG</sequence>
<dbReference type="InterPro" id="IPR006530">
    <property type="entry name" value="YD"/>
</dbReference>
<name>A0ABT9CI08_9BACL</name>
<dbReference type="Proteomes" id="UP001240171">
    <property type="component" value="Unassembled WGS sequence"/>
</dbReference>
<gene>
    <name evidence="1" type="ORF">Q5741_21310</name>
</gene>
<accession>A0ABT9CI08</accession>